<keyword evidence="2" id="KW-1185">Reference proteome</keyword>
<gene>
    <name evidence="1" type="ORF">C1H46_014287</name>
</gene>
<sequence length="58" mass="6744">MNEALLGREPDNLIEQLRHKEKMVDEFDVRATKVKAELTLTLKAKDNAERMFVADRNT</sequence>
<organism evidence="1 2">
    <name type="scientific">Malus baccata</name>
    <name type="common">Siberian crab apple</name>
    <name type="synonym">Pyrus baccata</name>
    <dbReference type="NCBI Taxonomy" id="106549"/>
    <lineage>
        <taxon>Eukaryota</taxon>
        <taxon>Viridiplantae</taxon>
        <taxon>Streptophyta</taxon>
        <taxon>Embryophyta</taxon>
        <taxon>Tracheophyta</taxon>
        <taxon>Spermatophyta</taxon>
        <taxon>Magnoliopsida</taxon>
        <taxon>eudicotyledons</taxon>
        <taxon>Gunneridae</taxon>
        <taxon>Pentapetalae</taxon>
        <taxon>rosids</taxon>
        <taxon>fabids</taxon>
        <taxon>Rosales</taxon>
        <taxon>Rosaceae</taxon>
        <taxon>Amygdaloideae</taxon>
        <taxon>Maleae</taxon>
        <taxon>Malus</taxon>
    </lineage>
</organism>
<evidence type="ECO:0000313" key="1">
    <source>
        <dbReference type="EMBL" id="TQE00110.1"/>
    </source>
</evidence>
<reference evidence="1 2" key="1">
    <citation type="journal article" date="2019" name="G3 (Bethesda)">
        <title>Sequencing of a Wild Apple (Malus baccata) Genome Unravels the Differences Between Cultivated and Wild Apple Species Regarding Disease Resistance and Cold Tolerance.</title>
        <authorList>
            <person name="Chen X."/>
        </authorList>
    </citation>
    <scope>NUCLEOTIDE SEQUENCE [LARGE SCALE GENOMIC DNA]</scope>
    <source>
        <strain evidence="2">cv. Shandingzi</strain>
        <tissue evidence="1">Leaves</tissue>
    </source>
</reference>
<protein>
    <submittedName>
        <fullName evidence="1">Uncharacterized protein</fullName>
    </submittedName>
</protein>
<proteinExistence type="predicted"/>
<name>A0A540MNZ3_MALBA</name>
<dbReference type="EMBL" id="VIEB01000222">
    <property type="protein sequence ID" value="TQE00110.1"/>
    <property type="molecule type" value="Genomic_DNA"/>
</dbReference>
<dbReference type="Proteomes" id="UP000315295">
    <property type="component" value="Unassembled WGS sequence"/>
</dbReference>
<dbReference type="AlphaFoldDB" id="A0A540MNZ3"/>
<accession>A0A540MNZ3</accession>
<evidence type="ECO:0000313" key="2">
    <source>
        <dbReference type="Proteomes" id="UP000315295"/>
    </source>
</evidence>
<comment type="caution">
    <text evidence="1">The sequence shown here is derived from an EMBL/GenBank/DDBJ whole genome shotgun (WGS) entry which is preliminary data.</text>
</comment>